<dbReference type="InterPro" id="IPR014284">
    <property type="entry name" value="RNA_pol_sigma-70_dom"/>
</dbReference>
<dbReference type="Proteomes" id="UP000482800">
    <property type="component" value="Unassembled WGS sequence"/>
</dbReference>
<accession>A0A6V8K1H9</accession>
<evidence type="ECO:0000313" key="9">
    <source>
        <dbReference type="Proteomes" id="UP000482800"/>
    </source>
</evidence>
<dbReference type="InterPro" id="IPR039425">
    <property type="entry name" value="RNA_pol_sigma-70-like"/>
</dbReference>
<dbReference type="RefSeq" id="WP_173052681.1">
    <property type="nucleotide sequence ID" value="NZ_BAABGO010000056.1"/>
</dbReference>
<dbReference type="NCBIfam" id="TIGR02937">
    <property type="entry name" value="sigma70-ECF"/>
    <property type="match status" value="1"/>
</dbReference>
<evidence type="ECO:0000256" key="3">
    <source>
        <dbReference type="ARBA" id="ARBA00023082"/>
    </source>
</evidence>
<keyword evidence="5" id="KW-0804">Transcription</keyword>
<feature type="domain" description="RNA polymerase sigma-70 region 2" evidence="6">
    <location>
        <begin position="14"/>
        <end position="75"/>
    </location>
</feature>
<dbReference type="PANTHER" id="PTHR43133:SF50">
    <property type="entry name" value="ECF RNA POLYMERASE SIGMA FACTOR SIGM"/>
    <property type="match status" value="1"/>
</dbReference>
<name>A0A6V8K1H9_9ACTN</name>
<dbReference type="InterPro" id="IPR007627">
    <property type="entry name" value="RNA_pol_sigma70_r2"/>
</dbReference>
<dbReference type="AlphaFoldDB" id="A0A6V8K1H9"/>
<dbReference type="GO" id="GO:0016987">
    <property type="term" value="F:sigma factor activity"/>
    <property type="evidence" value="ECO:0007669"/>
    <property type="project" value="UniProtKB-KW"/>
</dbReference>
<dbReference type="InterPro" id="IPR013324">
    <property type="entry name" value="RNA_pol_sigma_r3/r4-like"/>
</dbReference>
<dbReference type="SUPFAM" id="SSF88659">
    <property type="entry name" value="Sigma3 and sigma4 domains of RNA polymerase sigma factors"/>
    <property type="match status" value="1"/>
</dbReference>
<dbReference type="InterPro" id="IPR013249">
    <property type="entry name" value="RNA_pol_sigma70_r4_t2"/>
</dbReference>
<reference evidence="8 9" key="1">
    <citation type="submission" date="2020-03" db="EMBL/GenBank/DDBJ databases">
        <title>Whole genome shotgun sequence of Phytohabitans houttuyneae NBRC 108639.</title>
        <authorList>
            <person name="Komaki H."/>
            <person name="Tamura T."/>
        </authorList>
    </citation>
    <scope>NUCLEOTIDE SEQUENCE [LARGE SCALE GENOMIC DNA]</scope>
    <source>
        <strain evidence="8 9">NBRC 108639</strain>
    </source>
</reference>
<gene>
    <name evidence="8" type="ORF">Phou_001990</name>
</gene>
<dbReference type="CDD" id="cd06171">
    <property type="entry name" value="Sigma70_r4"/>
    <property type="match status" value="1"/>
</dbReference>
<dbReference type="Gene3D" id="1.10.10.10">
    <property type="entry name" value="Winged helix-like DNA-binding domain superfamily/Winged helix DNA-binding domain"/>
    <property type="match status" value="1"/>
</dbReference>
<dbReference type="GO" id="GO:0006352">
    <property type="term" value="P:DNA-templated transcription initiation"/>
    <property type="evidence" value="ECO:0007669"/>
    <property type="project" value="InterPro"/>
</dbReference>
<sequence>MAGDGFEDFYLGTRHRVVTFLYAMGGDRAEAQDAAQEAFLRAWQRWSTVARYDDPEAWVRTVGYRLCVNRWRKVRNRMVAYQRHGPQPPAPPPSEDTVALVDALRRLPEPERLAIALHHLLDLPVAEVAAQTGAPVNTVKSRLARGRRTLATLLGRDLPGEYTHA</sequence>
<dbReference type="InterPro" id="IPR036388">
    <property type="entry name" value="WH-like_DNA-bd_sf"/>
</dbReference>
<keyword evidence="9" id="KW-1185">Reference proteome</keyword>
<organism evidence="8 9">
    <name type="scientific">Phytohabitans houttuyneae</name>
    <dbReference type="NCBI Taxonomy" id="1076126"/>
    <lineage>
        <taxon>Bacteria</taxon>
        <taxon>Bacillati</taxon>
        <taxon>Actinomycetota</taxon>
        <taxon>Actinomycetes</taxon>
        <taxon>Micromonosporales</taxon>
        <taxon>Micromonosporaceae</taxon>
    </lineage>
</organism>
<feature type="domain" description="RNA polymerase sigma factor 70 region 4 type 2" evidence="7">
    <location>
        <begin position="99"/>
        <end position="150"/>
    </location>
</feature>
<comment type="similarity">
    <text evidence="1">Belongs to the sigma-70 factor family. ECF subfamily.</text>
</comment>
<evidence type="ECO:0000256" key="1">
    <source>
        <dbReference type="ARBA" id="ARBA00010641"/>
    </source>
</evidence>
<comment type="caution">
    <text evidence="8">The sequence shown here is derived from an EMBL/GenBank/DDBJ whole genome shotgun (WGS) entry which is preliminary data.</text>
</comment>
<reference evidence="8 9" key="2">
    <citation type="submission" date="2020-03" db="EMBL/GenBank/DDBJ databases">
        <authorList>
            <person name="Ichikawa N."/>
            <person name="Kimura A."/>
            <person name="Kitahashi Y."/>
            <person name="Uohara A."/>
        </authorList>
    </citation>
    <scope>NUCLEOTIDE SEQUENCE [LARGE SCALE GENOMIC DNA]</scope>
    <source>
        <strain evidence="8 9">NBRC 108639</strain>
    </source>
</reference>
<evidence type="ECO:0000256" key="5">
    <source>
        <dbReference type="ARBA" id="ARBA00023163"/>
    </source>
</evidence>
<keyword evidence="2" id="KW-0805">Transcription regulation</keyword>
<dbReference type="PANTHER" id="PTHR43133">
    <property type="entry name" value="RNA POLYMERASE ECF-TYPE SIGMA FACTO"/>
    <property type="match status" value="1"/>
</dbReference>
<dbReference type="EMBL" id="BLPF01000001">
    <property type="protein sequence ID" value="GFJ76019.1"/>
    <property type="molecule type" value="Genomic_DNA"/>
</dbReference>
<evidence type="ECO:0000259" key="7">
    <source>
        <dbReference type="Pfam" id="PF08281"/>
    </source>
</evidence>
<protein>
    <submittedName>
        <fullName evidence="8">RNA polymerase sigma24 factor</fullName>
    </submittedName>
</protein>
<dbReference type="Pfam" id="PF04542">
    <property type="entry name" value="Sigma70_r2"/>
    <property type="match status" value="1"/>
</dbReference>
<evidence type="ECO:0000259" key="6">
    <source>
        <dbReference type="Pfam" id="PF04542"/>
    </source>
</evidence>
<keyword evidence="3" id="KW-0731">Sigma factor</keyword>
<proteinExistence type="inferred from homology"/>
<dbReference type="Pfam" id="PF08281">
    <property type="entry name" value="Sigma70_r4_2"/>
    <property type="match status" value="1"/>
</dbReference>
<evidence type="ECO:0000313" key="8">
    <source>
        <dbReference type="EMBL" id="GFJ76019.1"/>
    </source>
</evidence>
<evidence type="ECO:0000256" key="2">
    <source>
        <dbReference type="ARBA" id="ARBA00023015"/>
    </source>
</evidence>
<keyword evidence="4" id="KW-0238">DNA-binding</keyword>
<dbReference type="SUPFAM" id="SSF88946">
    <property type="entry name" value="Sigma2 domain of RNA polymerase sigma factors"/>
    <property type="match status" value="1"/>
</dbReference>
<evidence type="ECO:0000256" key="4">
    <source>
        <dbReference type="ARBA" id="ARBA00023125"/>
    </source>
</evidence>
<dbReference type="GO" id="GO:0003677">
    <property type="term" value="F:DNA binding"/>
    <property type="evidence" value="ECO:0007669"/>
    <property type="project" value="UniProtKB-KW"/>
</dbReference>
<dbReference type="Gene3D" id="1.10.1740.10">
    <property type="match status" value="1"/>
</dbReference>
<dbReference type="InterPro" id="IPR013325">
    <property type="entry name" value="RNA_pol_sigma_r2"/>
</dbReference>